<reference evidence="3" key="1">
    <citation type="journal article" name="DNA Res.">
        <title>The physiological potential of anammox bacteria as revealed by their core genome structure.</title>
        <authorList>
            <person name="Okubo T."/>
            <person name="Toyoda A."/>
            <person name="Fukuhara K."/>
            <person name="Uchiyama I."/>
            <person name="Harigaya Y."/>
            <person name="Kuroiwa M."/>
            <person name="Suzuki T."/>
            <person name="Murakami Y."/>
            <person name="Suwa Y."/>
            <person name="Takami H."/>
        </authorList>
    </citation>
    <scope>NUCLEOTIDE SEQUENCE</scope>
    <source>
        <strain evidence="3">317325-3</strain>
    </source>
</reference>
<dbReference type="Pfam" id="PF02604">
    <property type="entry name" value="PhdYeFM_antitox"/>
    <property type="match status" value="1"/>
</dbReference>
<evidence type="ECO:0000313" key="4">
    <source>
        <dbReference type="Proteomes" id="UP000662914"/>
    </source>
</evidence>
<dbReference type="KEGG" id="ddz:DSYM_12890"/>
<evidence type="ECO:0000256" key="2">
    <source>
        <dbReference type="RuleBase" id="RU362080"/>
    </source>
</evidence>
<dbReference type="NCBIfam" id="TIGR01552">
    <property type="entry name" value="phd_fam"/>
    <property type="match status" value="1"/>
</dbReference>
<name>A0A809QYU0_9PROT</name>
<accession>A0A809QYU0</accession>
<organism evidence="3 4">
    <name type="scientific">Candidatus Desulfobacillus denitrificans</name>
    <dbReference type="NCBI Taxonomy" id="2608985"/>
    <lineage>
        <taxon>Bacteria</taxon>
        <taxon>Pseudomonadati</taxon>
        <taxon>Pseudomonadota</taxon>
        <taxon>Betaproteobacteria</taxon>
        <taxon>Candidatus Desulfobacillus</taxon>
    </lineage>
</organism>
<proteinExistence type="inferred from homology"/>
<protein>
    <recommendedName>
        <fullName evidence="2">Antitoxin</fullName>
    </recommendedName>
</protein>
<dbReference type="PANTHER" id="PTHR35377">
    <property type="entry name" value="ANTITOXIN VAPB49-RELATED-RELATED"/>
    <property type="match status" value="1"/>
</dbReference>
<sequence length="78" mass="8560">MRSVSLAEAKARLSELLGTVAGGEELVITRHGQPVARLSPVTPPKKPLQLKELAALRQRLPAWGKPSRDILRDLREDA</sequence>
<dbReference type="InterPro" id="IPR051416">
    <property type="entry name" value="phD-YefM_TA_antitoxins"/>
</dbReference>
<gene>
    <name evidence="3" type="ORF">DSYM_12890</name>
</gene>
<dbReference type="EMBL" id="AP021857">
    <property type="protein sequence ID" value="BBO20590.1"/>
    <property type="molecule type" value="Genomic_DNA"/>
</dbReference>
<comment type="function">
    <text evidence="2">Antitoxin component of a type II toxin-antitoxin (TA) system.</text>
</comment>
<dbReference type="InterPro" id="IPR036165">
    <property type="entry name" value="YefM-like_sf"/>
</dbReference>
<evidence type="ECO:0000313" key="3">
    <source>
        <dbReference type="EMBL" id="BBO20590.1"/>
    </source>
</evidence>
<dbReference type="PANTHER" id="PTHR35377:SF8">
    <property type="entry name" value="ANTITOXIN VAPB22"/>
    <property type="match status" value="1"/>
</dbReference>
<dbReference type="InterPro" id="IPR006442">
    <property type="entry name" value="Antitoxin_Phd/YefM"/>
</dbReference>
<comment type="similarity">
    <text evidence="1 2">Belongs to the phD/YefM antitoxin family.</text>
</comment>
<dbReference type="Proteomes" id="UP000662914">
    <property type="component" value="Chromosome"/>
</dbReference>
<dbReference type="Gene3D" id="3.40.1620.10">
    <property type="entry name" value="YefM-like domain"/>
    <property type="match status" value="1"/>
</dbReference>
<evidence type="ECO:0000256" key="1">
    <source>
        <dbReference type="ARBA" id="ARBA00009981"/>
    </source>
</evidence>
<dbReference type="SUPFAM" id="SSF143120">
    <property type="entry name" value="YefM-like"/>
    <property type="match status" value="1"/>
</dbReference>
<dbReference type="AlphaFoldDB" id="A0A809QYU0"/>